<dbReference type="Pfam" id="PF00563">
    <property type="entry name" value="EAL"/>
    <property type="match status" value="1"/>
</dbReference>
<dbReference type="InterPro" id="IPR043128">
    <property type="entry name" value="Rev_trsase/Diguanyl_cyclase"/>
</dbReference>
<dbReference type="Proteomes" id="UP000093309">
    <property type="component" value="Unassembled WGS sequence"/>
</dbReference>
<feature type="domain" description="PAS" evidence="1">
    <location>
        <begin position="10"/>
        <end position="55"/>
    </location>
</feature>
<dbReference type="InterPro" id="IPR001633">
    <property type="entry name" value="EAL_dom"/>
</dbReference>
<dbReference type="OrthoDB" id="9759607at2"/>
<evidence type="ECO:0000313" key="5">
    <source>
        <dbReference type="EMBL" id="OCT12319.1"/>
    </source>
</evidence>
<dbReference type="AlphaFoldDB" id="A0A1C0ZW49"/>
<accession>A0A1C0ZW49</accession>
<dbReference type="SMART" id="SM00267">
    <property type="entry name" value="GGDEF"/>
    <property type="match status" value="1"/>
</dbReference>
<dbReference type="EMBL" id="LYPC01000027">
    <property type="protein sequence ID" value="OCT12319.1"/>
    <property type="molecule type" value="Genomic_DNA"/>
</dbReference>
<protein>
    <recommendedName>
        <fullName evidence="7">Diguanylate cyclase</fullName>
    </recommendedName>
</protein>
<evidence type="ECO:0000259" key="3">
    <source>
        <dbReference type="PROSITE" id="PS50883"/>
    </source>
</evidence>
<dbReference type="InterPro" id="IPR035919">
    <property type="entry name" value="EAL_sf"/>
</dbReference>
<evidence type="ECO:0000259" key="1">
    <source>
        <dbReference type="PROSITE" id="PS50112"/>
    </source>
</evidence>
<dbReference type="PROSITE" id="PS50113">
    <property type="entry name" value="PAC"/>
    <property type="match status" value="1"/>
</dbReference>
<evidence type="ECO:0000259" key="4">
    <source>
        <dbReference type="PROSITE" id="PS50887"/>
    </source>
</evidence>
<dbReference type="CDD" id="cd01949">
    <property type="entry name" value="GGDEF"/>
    <property type="match status" value="1"/>
</dbReference>
<dbReference type="SUPFAM" id="SSF55073">
    <property type="entry name" value="Nucleotide cyclase"/>
    <property type="match status" value="1"/>
</dbReference>
<dbReference type="PROSITE" id="PS50883">
    <property type="entry name" value="EAL"/>
    <property type="match status" value="1"/>
</dbReference>
<evidence type="ECO:0000313" key="6">
    <source>
        <dbReference type="Proteomes" id="UP000093309"/>
    </source>
</evidence>
<gene>
    <name evidence="5" type="ORF">A8709_31295</name>
</gene>
<dbReference type="SUPFAM" id="SSF141868">
    <property type="entry name" value="EAL domain-like"/>
    <property type="match status" value="1"/>
</dbReference>
<dbReference type="InterPro" id="IPR000160">
    <property type="entry name" value="GGDEF_dom"/>
</dbReference>
<evidence type="ECO:0000259" key="2">
    <source>
        <dbReference type="PROSITE" id="PS50113"/>
    </source>
</evidence>
<proteinExistence type="predicted"/>
<dbReference type="SMART" id="SM00052">
    <property type="entry name" value="EAL"/>
    <property type="match status" value="1"/>
</dbReference>
<organism evidence="5 6">
    <name type="scientific">Paenibacillus pectinilyticus</name>
    <dbReference type="NCBI Taxonomy" id="512399"/>
    <lineage>
        <taxon>Bacteria</taxon>
        <taxon>Bacillati</taxon>
        <taxon>Bacillota</taxon>
        <taxon>Bacilli</taxon>
        <taxon>Bacillales</taxon>
        <taxon>Paenibacillaceae</taxon>
        <taxon>Paenibacillus</taxon>
    </lineage>
</organism>
<dbReference type="SUPFAM" id="SSF55785">
    <property type="entry name" value="PYP-like sensor domain (PAS domain)"/>
    <property type="match status" value="1"/>
</dbReference>
<dbReference type="NCBIfam" id="TIGR00254">
    <property type="entry name" value="GGDEF"/>
    <property type="match status" value="1"/>
</dbReference>
<dbReference type="Pfam" id="PF00990">
    <property type="entry name" value="GGDEF"/>
    <property type="match status" value="1"/>
</dbReference>
<reference evidence="6" key="1">
    <citation type="submission" date="2016-05" db="EMBL/GenBank/DDBJ databases">
        <title>Paenibacillus oryzae. sp. nov., isolated from the rice root.</title>
        <authorList>
            <person name="Zhang J."/>
            <person name="Zhang X."/>
        </authorList>
    </citation>
    <scope>NUCLEOTIDE SEQUENCE [LARGE SCALE GENOMIC DNA]</scope>
    <source>
        <strain evidence="6">KCTC13222</strain>
    </source>
</reference>
<dbReference type="Gene3D" id="3.30.450.20">
    <property type="entry name" value="PAS domain"/>
    <property type="match status" value="1"/>
</dbReference>
<name>A0A1C0ZW49_9BACL</name>
<dbReference type="InterPro" id="IPR000014">
    <property type="entry name" value="PAS"/>
</dbReference>
<dbReference type="InterPro" id="IPR029787">
    <property type="entry name" value="Nucleotide_cyclase"/>
</dbReference>
<dbReference type="PROSITE" id="PS50112">
    <property type="entry name" value="PAS"/>
    <property type="match status" value="1"/>
</dbReference>
<dbReference type="InterPro" id="IPR052155">
    <property type="entry name" value="Biofilm_reg_signaling"/>
</dbReference>
<dbReference type="PROSITE" id="PS50887">
    <property type="entry name" value="GGDEF"/>
    <property type="match status" value="1"/>
</dbReference>
<dbReference type="NCBIfam" id="TIGR00229">
    <property type="entry name" value="sensory_box"/>
    <property type="match status" value="1"/>
</dbReference>
<dbReference type="CDD" id="cd01948">
    <property type="entry name" value="EAL"/>
    <property type="match status" value="1"/>
</dbReference>
<comment type="caution">
    <text evidence="5">The sequence shown here is derived from an EMBL/GenBank/DDBJ whole genome shotgun (WGS) entry which is preliminary data.</text>
</comment>
<dbReference type="STRING" id="512399.A8709_31295"/>
<feature type="domain" description="PAC" evidence="2">
    <location>
        <begin position="78"/>
        <end position="136"/>
    </location>
</feature>
<evidence type="ECO:0008006" key="7">
    <source>
        <dbReference type="Google" id="ProtNLM"/>
    </source>
</evidence>
<feature type="domain" description="EAL" evidence="3">
    <location>
        <begin position="298"/>
        <end position="547"/>
    </location>
</feature>
<dbReference type="PANTHER" id="PTHR44757:SF2">
    <property type="entry name" value="BIOFILM ARCHITECTURE MAINTENANCE PROTEIN MBAA"/>
    <property type="match status" value="1"/>
</dbReference>
<sequence>MTIPANPRLDMTLLQKMLDDIEDSIYIMSVTGTEITYYYVNRAATQFSGISMEQVGLTFFQANSSQMADYLYKKYARVVHERRTIRYEDGFILPNGTSSGESILTPILDDCGNVSFIFSVTRDITERKKHENTLYHYAYQDDLCNLFNRRYLLEHVVEPSTIYLLDLDYFKKINDTFGHQAGDSVLVEVACRLIEVFGESRYSLIRLGGDEFVVVDTRSDDRVEETAEKLSQLFHEPFQVDEHAVSVNVSIGIAERKHNETIQLLLKHADIALYTAKGAGRKRYHLFEATSRYDHVENFIHELALSKAIEKDELRLHYQLIYHPASGKAVGAEALLRWFWTHGGIMQPNDFIPVAEETGLIVPIGYWVIRQACKDWHQLKTRYGPLFKISVNISRIQLHDDRFVAEVLQILKEEDVHPSAMELEITESTTLHSLQEVQLILRKLREAGFTIALDDFGTGYSSLSMLTLLPLDKLKMDRNFIRDGNVPLIAAILAMAQALHLQVVAEGIETKEHFHLLAEMQCWGIQGYYINKPVPLMELPSSIEWADA</sequence>
<dbReference type="InterPro" id="IPR000700">
    <property type="entry name" value="PAS-assoc_C"/>
</dbReference>
<keyword evidence="6" id="KW-1185">Reference proteome</keyword>
<dbReference type="Gene3D" id="3.30.70.270">
    <property type="match status" value="1"/>
</dbReference>
<dbReference type="PANTHER" id="PTHR44757">
    <property type="entry name" value="DIGUANYLATE CYCLASE DGCP"/>
    <property type="match status" value="1"/>
</dbReference>
<dbReference type="Gene3D" id="3.20.20.450">
    <property type="entry name" value="EAL domain"/>
    <property type="match status" value="1"/>
</dbReference>
<dbReference type="RefSeq" id="WP_065856502.1">
    <property type="nucleotide sequence ID" value="NZ_LYPC01000027.1"/>
</dbReference>
<feature type="domain" description="GGDEF" evidence="4">
    <location>
        <begin position="158"/>
        <end position="289"/>
    </location>
</feature>
<dbReference type="InterPro" id="IPR035965">
    <property type="entry name" value="PAS-like_dom_sf"/>
</dbReference>